<evidence type="ECO:0000256" key="1">
    <source>
        <dbReference type="SAM" id="Phobius"/>
    </source>
</evidence>
<keyword evidence="1" id="KW-0472">Membrane</keyword>
<gene>
    <name evidence="2" type="ORF">BWQ96_05950</name>
</gene>
<feature type="transmembrane region" description="Helical" evidence="1">
    <location>
        <begin position="98"/>
        <end position="122"/>
    </location>
</feature>
<feature type="transmembrane region" description="Helical" evidence="1">
    <location>
        <begin position="37"/>
        <end position="60"/>
    </location>
</feature>
<dbReference type="Proteomes" id="UP000247409">
    <property type="component" value="Unassembled WGS sequence"/>
</dbReference>
<comment type="caution">
    <text evidence="2">The sequence shown here is derived from an EMBL/GenBank/DDBJ whole genome shotgun (WGS) entry which is preliminary data.</text>
</comment>
<evidence type="ECO:0000313" key="3">
    <source>
        <dbReference type="Proteomes" id="UP000247409"/>
    </source>
</evidence>
<keyword evidence="1" id="KW-0812">Transmembrane</keyword>
<dbReference type="EMBL" id="NBIV01000095">
    <property type="protein sequence ID" value="PXF44323.1"/>
    <property type="molecule type" value="Genomic_DNA"/>
</dbReference>
<keyword evidence="1" id="KW-1133">Transmembrane helix</keyword>
<evidence type="ECO:0000313" key="2">
    <source>
        <dbReference type="EMBL" id="PXF44323.1"/>
    </source>
</evidence>
<organism evidence="2 3">
    <name type="scientific">Gracilariopsis chorda</name>
    <dbReference type="NCBI Taxonomy" id="448386"/>
    <lineage>
        <taxon>Eukaryota</taxon>
        <taxon>Rhodophyta</taxon>
        <taxon>Florideophyceae</taxon>
        <taxon>Rhodymeniophycidae</taxon>
        <taxon>Gracilariales</taxon>
        <taxon>Gracilariaceae</taxon>
        <taxon>Gracilariopsis</taxon>
    </lineage>
</organism>
<dbReference type="AlphaFoldDB" id="A0A2V3IQH1"/>
<sequence>MKIEELRLTQFFEPGKGSLRSALPTYDLSLSSILDPVASAIIILFFTALVGQSIAFVWGLSTHGILMKSMYEGMFPVSLLSSTTVQSKSRAPFKVRSVTLKLLLVVLLLFSLGLEALLFYAVSSTTISYSLEKLGVRRLKSDLYHGENRFAKLPTTCVEMVHARESLVYTPITLCALQSSAAMSFSTYPNEISIIFGMTAHIPELSILRDGQLHTLQISTVLQASESFEVGLIRLNGLTIFPKRNETALWLAQRAMTLFNCSKDLTHLSVENVSSYHLTNCVESRDVEETLYALFLSTLELDSRTYTSKDFRYIFSDSSTPIDDILNTYARYTKQRIPGSALWITAIVLVLLHVVVSICSEDLNFAKDTAIAEFLGLTSTPIESGNQVPINM</sequence>
<reference evidence="2 3" key="1">
    <citation type="journal article" date="2018" name="Mol. Biol. Evol.">
        <title>Analysis of the draft genome of the red seaweed Gracilariopsis chorda provides insights into genome size evolution in Rhodophyta.</title>
        <authorList>
            <person name="Lee J."/>
            <person name="Yang E.C."/>
            <person name="Graf L."/>
            <person name="Yang J.H."/>
            <person name="Qiu H."/>
            <person name="Zel Zion U."/>
            <person name="Chan C.X."/>
            <person name="Stephens T.G."/>
            <person name="Weber A.P.M."/>
            <person name="Boo G.H."/>
            <person name="Boo S.M."/>
            <person name="Kim K.M."/>
            <person name="Shin Y."/>
            <person name="Jung M."/>
            <person name="Lee S.J."/>
            <person name="Yim H.S."/>
            <person name="Lee J.H."/>
            <person name="Bhattacharya D."/>
            <person name="Yoon H.S."/>
        </authorList>
    </citation>
    <scope>NUCLEOTIDE SEQUENCE [LARGE SCALE GENOMIC DNA]</scope>
    <source>
        <strain evidence="2 3">SKKU-2015</strain>
        <tissue evidence="2">Whole body</tissue>
    </source>
</reference>
<keyword evidence="3" id="KW-1185">Reference proteome</keyword>
<dbReference type="OrthoDB" id="10677834at2759"/>
<proteinExistence type="predicted"/>
<name>A0A2V3IQH1_9FLOR</name>
<protein>
    <submittedName>
        <fullName evidence="2">Uncharacterized protein</fullName>
    </submittedName>
</protein>
<feature type="transmembrane region" description="Helical" evidence="1">
    <location>
        <begin position="341"/>
        <end position="359"/>
    </location>
</feature>
<accession>A0A2V3IQH1</accession>